<keyword evidence="1 2" id="KW-0597">Phosphoprotein</keyword>
<dbReference type="InterPro" id="IPR011006">
    <property type="entry name" value="CheY-like_superfamily"/>
</dbReference>
<name>A0A4R3I4H8_9GAMM</name>
<dbReference type="PANTHER" id="PTHR44591">
    <property type="entry name" value="STRESS RESPONSE REGULATOR PROTEIN 1"/>
    <property type="match status" value="1"/>
</dbReference>
<comment type="caution">
    <text evidence="5">The sequence shown here is derived from an EMBL/GenBank/DDBJ whole genome shotgun (WGS) entry which is preliminary data.</text>
</comment>
<keyword evidence="3" id="KW-0175">Coiled coil</keyword>
<dbReference type="EMBL" id="SLZR01000008">
    <property type="protein sequence ID" value="TCS40677.1"/>
    <property type="molecule type" value="Genomic_DNA"/>
</dbReference>
<feature type="modified residue" description="4-aspartylphosphate" evidence="2">
    <location>
        <position position="53"/>
    </location>
</feature>
<dbReference type="Proteomes" id="UP000295793">
    <property type="component" value="Unassembled WGS sequence"/>
</dbReference>
<dbReference type="Pfam" id="PF00072">
    <property type="entry name" value="Response_reg"/>
    <property type="match status" value="1"/>
</dbReference>
<dbReference type="AlphaFoldDB" id="A0A4R3I4H8"/>
<dbReference type="Gene3D" id="3.40.50.2300">
    <property type="match status" value="1"/>
</dbReference>
<evidence type="ECO:0000313" key="5">
    <source>
        <dbReference type="EMBL" id="TCS40677.1"/>
    </source>
</evidence>
<dbReference type="GO" id="GO:0000160">
    <property type="term" value="P:phosphorelay signal transduction system"/>
    <property type="evidence" value="ECO:0007669"/>
    <property type="project" value="InterPro"/>
</dbReference>
<dbReference type="SUPFAM" id="SSF52172">
    <property type="entry name" value="CheY-like"/>
    <property type="match status" value="1"/>
</dbReference>
<evidence type="ECO:0000256" key="3">
    <source>
        <dbReference type="SAM" id="Coils"/>
    </source>
</evidence>
<dbReference type="InterPro" id="IPR050595">
    <property type="entry name" value="Bact_response_regulator"/>
</dbReference>
<evidence type="ECO:0000256" key="2">
    <source>
        <dbReference type="PROSITE-ProRule" id="PRU00169"/>
    </source>
</evidence>
<sequence>MSKVLVVDDEKSIANSIKRLLYTHNMDVLTASNGQEALDCIEANPDISVVISDQRMPKMTGSELFARVSAAYPNIRRILITGYTDLESIRAAVNTGQIFRFLLKPWDDDELLSCVEDGMQAYDLITENQQLKDKLITANANLEENIERKTRVLNMNILSLQRYEKIVEQLPIGIVCISHDGMVVLANQQFCTDFDFSSAVEGRPYKRVIPEPMHHMIEHFEPGRTIEFITGEKEFKASATHLSLNNTDIGQLYTIQAVV</sequence>
<dbReference type="PROSITE" id="PS50110">
    <property type="entry name" value="RESPONSE_REGULATORY"/>
    <property type="match status" value="1"/>
</dbReference>
<feature type="domain" description="Response regulatory" evidence="4">
    <location>
        <begin position="3"/>
        <end position="119"/>
    </location>
</feature>
<reference evidence="5 6" key="1">
    <citation type="submission" date="2019-03" db="EMBL/GenBank/DDBJ databases">
        <title>Genomic Encyclopedia of Archaeal and Bacterial Type Strains, Phase II (KMG-II): from individual species to whole genera.</title>
        <authorList>
            <person name="Goeker M."/>
        </authorList>
    </citation>
    <scope>NUCLEOTIDE SEQUENCE [LARGE SCALE GENOMIC DNA]</scope>
    <source>
        <strain evidence="5 6">DSM 15388</strain>
    </source>
</reference>
<evidence type="ECO:0000313" key="6">
    <source>
        <dbReference type="Proteomes" id="UP000295793"/>
    </source>
</evidence>
<organism evidence="5 6">
    <name type="scientific">Reinekea marinisedimentorum</name>
    <dbReference type="NCBI Taxonomy" id="230495"/>
    <lineage>
        <taxon>Bacteria</taxon>
        <taxon>Pseudomonadati</taxon>
        <taxon>Pseudomonadota</taxon>
        <taxon>Gammaproteobacteria</taxon>
        <taxon>Oceanospirillales</taxon>
        <taxon>Saccharospirillaceae</taxon>
        <taxon>Reinekea</taxon>
    </lineage>
</organism>
<dbReference type="InterPro" id="IPR035965">
    <property type="entry name" value="PAS-like_dom_sf"/>
</dbReference>
<gene>
    <name evidence="5" type="ORF">BCF53_10833</name>
</gene>
<dbReference type="RefSeq" id="WP_132701655.1">
    <property type="nucleotide sequence ID" value="NZ_SLZR01000008.1"/>
</dbReference>
<dbReference type="OrthoDB" id="9802066at2"/>
<dbReference type="SUPFAM" id="SSF55785">
    <property type="entry name" value="PYP-like sensor domain (PAS domain)"/>
    <property type="match status" value="1"/>
</dbReference>
<protein>
    <submittedName>
        <fullName evidence="5">Response regulator receiver domain-containing protein</fullName>
    </submittedName>
</protein>
<dbReference type="SMART" id="SM00448">
    <property type="entry name" value="REC"/>
    <property type="match status" value="1"/>
</dbReference>
<dbReference type="InterPro" id="IPR001789">
    <property type="entry name" value="Sig_transdc_resp-reg_receiver"/>
</dbReference>
<keyword evidence="6" id="KW-1185">Reference proteome</keyword>
<dbReference type="PANTHER" id="PTHR44591:SF19">
    <property type="entry name" value="TWO-COMPONENT RESPONSE REGULATOR-RELATED"/>
    <property type="match status" value="1"/>
</dbReference>
<proteinExistence type="predicted"/>
<dbReference type="Gene3D" id="3.30.450.20">
    <property type="entry name" value="PAS domain"/>
    <property type="match status" value="1"/>
</dbReference>
<accession>A0A4R3I4H8</accession>
<evidence type="ECO:0000259" key="4">
    <source>
        <dbReference type="PROSITE" id="PS50110"/>
    </source>
</evidence>
<evidence type="ECO:0000256" key="1">
    <source>
        <dbReference type="ARBA" id="ARBA00022553"/>
    </source>
</evidence>
<dbReference type="CDD" id="cd17569">
    <property type="entry name" value="REC_HupR-like"/>
    <property type="match status" value="1"/>
</dbReference>
<feature type="coiled-coil region" evidence="3">
    <location>
        <begin position="125"/>
        <end position="152"/>
    </location>
</feature>